<dbReference type="GO" id="GO:0006508">
    <property type="term" value="P:proteolysis"/>
    <property type="evidence" value="ECO:0007669"/>
    <property type="project" value="UniProtKB-KW"/>
</dbReference>
<evidence type="ECO:0000256" key="5">
    <source>
        <dbReference type="ARBA" id="ARBA00022759"/>
    </source>
</evidence>
<dbReference type="CDD" id="cd01647">
    <property type="entry name" value="RT_LTR"/>
    <property type="match status" value="1"/>
</dbReference>
<dbReference type="SUPFAM" id="SSF57756">
    <property type="entry name" value="Retrovirus zinc finger-like domains"/>
    <property type="match status" value="1"/>
</dbReference>
<feature type="domain" description="CCHC-type" evidence="10">
    <location>
        <begin position="54"/>
        <end position="70"/>
    </location>
</feature>
<keyword evidence="13" id="KW-1185">Reference proteome</keyword>
<evidence type="ECO:0000259" key="10">
    <source>
        <dbReference type="PROSITE" id="PS50158"/>
    </source>
</evidence>
<evidence type="ECO:0000313" key="12">
    <source>
        <dbReference type="EMBL" id="KAI5078176.1"/>
    </source>
</evidence>
<evidence type="ECO:0008006" key="14">
    <source>
        <dbReference type="Google" id="ProtNLM"/>
    </source>
</evidence>
<evidence type="ECO:0000313" key="13">
    <source>
        <dbReference type="Proteomes" id="UP000886520"/>
    </source>
</evidence>
<dbReference type="Gene3D" id="4.10.60.10">
    <property type="entry name" value="Zinc finger, CCHC-type"/>
    <property type="match status" value="1"/>
</dbReference>
<dbReference type="EMBL" id="JABFUD020000007">
    <property type="protein sequence ID" value="KAI5078176.1"/>
    <property type="molecule type" value="Genomic_DNA"/>
</dbReference>
<dbReference type="SUPFAM" id="SSF56672">
    <property type="entry name" value="DNA/RNA polymerases"/>
    <property type="match status" value="1"/>
</dbReference>
<dbReference type="Gene3D" id="2.40.70.10">
    <property type="entry name" value="Acid Proteases"/>
    <property type="match status" value="1"/>
</dbReference>
<keyword evidence="8" id="KW-0862">Zinc</keyword>
<feature type="compositionally biased region" description="Basic and acidic residues" evidence="9">
    <location>
        <begin position="8"/>
        <end position="18"/>
    </location>
</feature>
<sequence>MEQNNYRARQEKVYDRKRPNNTTPHVAKNTEGNTQKKSKYLTRAEIDQYKAAGKCFSCGESGHLKANCPQNKTQKTSTAPSLNSILDVQANTQENPQVRQFMKEWRIINNQRVLILFDLGSTDNFMSLDTAEGLRVTPDRLGTPIGFGSAFEGSKATSTPIQGKFNLRMGEYKDEASFLLAPISACDIILGMPWHYHLSPIPDYKKKTMTFQFKGQSIILTADAGDWPVPIVSHVSIQKEIKNFVSAYMIFANECEVSITFNQVSDSSSDHVSFLSQYEDCFTNKRSGVLPPQRPEDHTIDLIPGNSPPNKPPYRVSASQQTKIFQKVNDLLEKGLIRPSSSPYCSLVLLVQKKDGSFRMCIDYCSLNKITVKHRFPIPRIDDILDKLQGESIFSRIDLKSGYDQIRIVPEDIHKTAFRTTFGLYEFLVMPFGLANSLATFNRMMDRIFRPNNQFTGVFFDDILVFSKTEAEHKAHLDTVFKELRANSLQIKKKKSEFFLSEIKYLGHIVSHNLVRMDPDKVKAIVEWPEPKSVHEVRSFL</sequence>
<proteinExistence type="predicted"/>
<dbReference type="InterPro" id="IPR036875">
    <property type="entry name" value="Znf_CCHC_sf"/>
</dbReference>
<feature type="compositionally biased region" description="Polar residues" evidence="9">
    <location>
        <begin position="20"/>
        <end position="35"/>
    </location>
</feature>
<dbReference type="PANTHER" id="PTHR24559:SF444">
    <property type="entry name" value="REVERSE TRANSCRIPTASE DOMAIN-CONTAINING PROTEIN"/>
    <property type="match status" value="1"/>
</dbReference>
<dbReference type="FunFam" id="3.10.10.10:FF:000007">
    <property type="entry name" value="Retrovirus-related Pol polyprotein from transposon 17.6-like Protein"/>
    <property type="match status" value="1"/>
</dbReference>
<dbReference type="InterPro" id="IPR043502">
    <property type="entry name" value="DNA/RNA_pol_sf"/>
</dbReference>
<dbReference type="Gene3D" id="3.10.10.10">
    <property type="entry name" value="HIV Type 1 Reverse Transcriptase, subunit A, domain 1"/>
    <property type="match status" value="1"/>
</dbReference>
<evidence type="ECO:0000256" key="2">
    <source>
        <dbReference type="ARBA" id="ARBA00022679"/>
    </source>
</evidence>
<dbReference type="GO" id="GO:0008270">
    <property type="term" value="F:zinc ion binding"/>
    <property type="evidence" value="ECO:0007669"/>
    <property type="project" value="UniProtKB-KW"/>
</dbReference>
<reference evidence="12" key="1">
    <citation type="submission" date="2021-01" db="EMBL/GenBank/DDBJ databases">
        <title>Adiantum capillus-veneris genome.</title>
        <authorList>
            <person name="Fang Y."/>
            <person name="Liao Q."/>
        </authorList>
    </citation>
    <scope>NUCLEOTIDE SEQUENCE</scope>
    <source>
        <strain evidence="12">H3</strain>
        <tissue evidence="12">Leaf</tissue>
    </source>
</reference>
<dbReference type="Pfam" id="PF00098">
    <property type="entry name" value="zf-CCHC"/>
    <property type="match status" value="1"/>
</dbReference>
<feature type="region of interest" description="Disordered" evidence="9">
    <location>
        <begin position="1"/>
        <end position="35"/>
    </location>
</feature>
<dbReference type="PANTHER" id="PTHR24559">
    <property type="entry name" value="TRANSPOSON TY3-I GAG-POL POLYPROTEIN"/>
    <property type="match status" value="1"/>
</dbReference>
<dbReference type="CDD" id="cd00303">
    <property type="entry name" value="retropepsin_like"/>
    <property type="match status" value="1"/>
</dbReference>
<dbReference type="InterPro" id="IPR001878">
    <property type="entry name" value="Znf_CCHC"/>
</dbReference>
<name>A0A9D4ZM14_ADICA</name>
<dbReference type="OrthoDB" id="2013610at2759"/>
<dbReference type="InterPro" id="IPR000477">
    <property type="entry name" value="RT_dom"/>
</dbReference>
<dbReference type="InterPro" id="IPR021109">
    <property type="entry name" value="Peptidase_aspartic_dom_sf"/>
</dbReference>
<comment type="caution">
    <text evidence="12">The sequence shown here is derived from an EMBL/GenBank/DDBJ whole genome shotgun (WGS) entry which is preliminary data.</text>
</comment>
<keyword evidence="6" id="KW-0378">Hydrolase</keyword>
<keyword evidence="3" id="KW-0548">Nucleotidyltransferase</keyword>
<accession>A0A9D4ZM14</accession>
<dbReference type="AlphaFoldDB" id="A0A9D4ZM14"/>
<keyword evidence="1" id="KW-0645">Protease</keyword>
<evidence type="ECO:0000256" key="8">
    <source>
        <dbReference type="PROSITE-ProRule" id="PRU00047"/>
    </source>
</evidence>
<gene>
    <name evidence="12" type="ORF">GOP47_0008000</name>
</gene>
<keyword evidence="7" id="KW-0695">RNA-directed DNA polymerase</keyword>
<dbReference type="PROSITE" id="PS50878">
    <property type="entry name" value="RT_POL"/>
    <property type="match status" value="1"/>
</dbReference>
<keyword evidence="8" id="KW-0479">Metal-binding</keyword>
<dbReference type="Gene3D" id="3.30.70.270">
    <property type="match status" value="1"/>
</dbReference>
<protein>
    <recommendedName>
        <fullName evidence="14">Reverse transcriptase domain-containing protein</fullName>
    </recommendedName>
</protein>
<keyword evidence="8" id="KW-0863">Zinc-finger</keyword>
<dbReference type="Pfam" id="PF08284">
    <property type="entry name" value="RVP_2"/>
    <property type="match status" value="1"/>
</dbReference>
<evidence type="ECO:0000256" key="9">
    <source>
        <dbReference type="SAM" id="MobiDB-lite"/>
    </source>
</evidence>
<keyword evidence="5" id="KW-0255">Endonuclease</keyword>
<dbReference type="GO" id="GO:0004519">
    <property type="term" value="F:endonuclease activity"/>
    <property type="evidence" value="ECO:0007669"/>
    <property type="project" value="UniProtKB-KW"/>
</dbReference>
<feature type="domain" description="Reverse transcriptase" evidence="11">
    <location>
        <begin position="332"/>
        <end position="510"/>
    </location>
</feature>
<keyword evidence="4" id="KW-0540">Nuclease</keyword>
<dbReference type="Proteomes" id="UP000886520">
    <property type="component" value="Chromosome 7"/>
</dbReference>
<dbReference type="SMART" id="SM00343">
    <property type="entry name" value="ZnF_C2HC"/>
    <property type="match status" value="1"/>
</dbReference>
<dbReference type="GO" id="GO:0003676">
    <property type="term" value="F:nucleic acid binding"/>
    <property type="evidence" value="ECO:0007669"/>
    <property type="project" value="InterPro"/>
</dbReference>
<evidence type="ECO:0000256" key="1">
    <source>
        <dbReference type="ARBA" id="ARBA00022670"/>
    </source>
</evidence>
<evidence type="ECO:0000256" key="3">
    <source>
        <dbReference type="ARBA" id="ARBA00022695"/>
    </source>
</evidence>
<keyword evidence="2" id="KW-0808">Transferase</keyword>
<dbReference type="GO" id="GO:0003964">
    <property type="term" value="F:RNA-directed DNA polymerase activity"/>
    <property type="evidence" value="ECO:0007669"/>
    <property type="project" value="UniProtKB-KW"/>
</dbReference>
<dbReference type="GO" id="GO:0008233">
    <property type="term" value="F:peptidase activity"/>
    <property type="evidence" value="ECO:0007669"/>
    <property type="project" value="UniProtKB-KW"/>
</dbReference>
<evidence type="ECO:0000256" key="4">
    <source>
        <dbReference type="ARBA" id="ARBA00022722"/>
    </source>
</evidence>
<dbReference type="InterPro" id="IPR053134">
    <property type="entry name" value="RNA-dir_DNA_polymerase"/>
</dbReference>
<dbReference type="InterPro" id="IPR043128">
    <property type="entry name" value="Rev_trsase/Diguanyl_cyclase"/>
</dbReference>
<evidence type="ECO:0000256" key="7">
    <source>
        <dbReference type="ARBA" id="ARBA00022918"/>
    </source>
</evidence>
<evidence type="ECO:0000259" key="11">
    <source>
        <dbReference type="PROSITE" id="PS50878"/>
    </source>
</evidence>
<dbReference type="PROSITE" id="PS50158">
    <property type="entry name" value="ZF_CCHC"/>
    <property type="match status" value="1"/>
</dbReference>
<dbReference type="Pfam" id="PF00078">
    <property type="entry name" value="RVT_1"/>
    <property type="match status" value="1"/>
</dbReference>
<organism evidence="12 13">
    <name type="scientific">Adiantum capillus-veneris</name>
    <name type="common">Maidenhair fern</name>
    <dbReference type="NCBI Taxonomy" id="13818"/>
    <lineage>
        <taxon>Eukaryota</taxon>
        <taxon>Viridiplantae</taxon>
        <taxon>Streptophyta</taxon>
        <taxon>Embryophyta</taxon>
        <taxon>Tracheophyta</taxon>
        <taxon>Polypodiopsida</taxon>
        <taxon>Polypodiidae</taxon>
        <taxon>Polypodiales</taxon>
        <taxon>Pteridineae</taxon>
        <taxon>Pteridaceae</taxon>
        <taxon>Vittarioideae</taxon>
        <taxon>Adiantum</taxon>
    </lineage>
</organism>
<evidence type="ECO:0000256" key="6">
    <source>
        <dbReference type="ARBA" id="ARBA00022801"/>
    </source>
</evidence>